<evidence type="ECO:0000313" key="2">
    <source>
        <dbReference type="Proteomes" id="UP000019486"/>
    </source>
</evidence>
<reference evidence="1 2" key="1">
    <citation type="submission" date="2013-08" db="EMBL/GenBank/DDBJ databases">
        <title>The genome sequence of Skermanella stibiiresistens.</title>
        <authorList>
            <person name="Zhu W."/>
            <person name="Wang G."/>
        </authorList>
    </citation>
    <scope>NUCLEOTIDE SEQUENCE [LARGE SCALE GENOMIC DNA]</scope>
    <source>
        <strain evidence="1 2">SB22</strain>
    </source>
</reference>
<name>W9GT64_9PROT</name>
<comment type="caution">
    <text evidence="1">The sequence shown here is derived from an EMBL/GenBank/DDBJ whole genome shotgun (WGS) entry which is preliminary data.</text>
</comment>
<sequence length="60" mass="6565">MSAALPCAKLLPTGAITANDVEATKAQSLAHLKMLESMREDIFSRHGDFFEQPIPPNKQP</sequence>
<dbReference type="Proteomes" id="UP000019486">
    <property type="component" value="Unassembled WGS sequence"/>
</dbReference>
<dbReference type="RefSeq" id="WP_037459793.1">
    <property type="nucleotide sequence ID" value="NZ_AVFL01000033.1"/>
</dbReference>
<dbReference type="AlphaFoldDB" id="W9GT64"/>
<dbReference type="EMBL" id="AVFL01000033">
    <property type="protein sequence ID" value="EWY36969.1"/>
    <property type="molecule type" value="Genomic_DNA"/>
</dbReference>
<organism evidence="1 2">
    <name type="scientific">Skermanella stibiiresistens SB22</name>
    <dbReference type="NCBI Taxonomy" id="1385369"/>
    <lineage>
        <taxon>Bacteria</taxon>
        <taxon>Pseudomonadati</taxon>
        <taxon>Pseudomonadota</taxon>
        <taxon>Alphaproteobacteria</taxon>
        <taxon>Rhodospirillales</taxon>
        <taxon>Azospirillaceae</taxon>
        <taxon>Skermanella</taxon>
    </lineage>
</organism>
<keyword evidence="2" id="KW-1185">Reference proteome</keyword>
<proteinExistence type="predicted"/>
<gene>
    <name evidence="1" type="ORF">N825_22925</name>
</gene>
<evidence type="ECO:0000313" key="1">
    <source>
        <dbReference type="EMBL" id="EWY36969.1"/>
    </source>
</evidence>
<dbReference type="STRING" id="1385369.N825_22925"/>
<accession>W9GT64</accession>
<protein>
    <submittedName>
        <fullName evidence="1">Uncharacterized protein</fullName>
    </submittedName>
</protein>